<feature type="region of interest" description="Disordered" evidence="5">
    <location>
        <begin position="1"/>
        <end position="145"/>
    </location>
</feature>
<evidence type="ECO:0000256" key="1">
    <source>
        <dbReference type="ARBA" id="ARBA00004370"/>
    </source>
</evidence>
<proteinExistence type="predicted"/>
<comment type="subcellular location">
    <subcellularLocation>
        <location evidence="1">Membrane</location>
    </subcellularLocation>
</comment>
<evidence type="ECO:0000313" key="8">
    <source>
        <dbReference type="EMBL" id="CAD7013112.1"/>
    </source>
</evidence>
<dbReference type="GO" id="GO:0034993">
    <property type="term" value="C:meiotic nuclear membrane microtubule tethering complex"/>
    <property type="evidence" value="ECO:0007669"/>
    <property type="project" value="TreeGrafter"/>
</dbReference>
<keyword evidence="2 6" id="KW-0812">Transmembrane</keyword>
<evidence type="ECO:0000256" key="5">
    <source>
        <dbReference type="SAM" id="MobiDB-lite"/>
    </source>
</evidence>
<name>A0A811VG32_CERCA</name>
<dbReference type="GO" id="GO:0043495">
    <property type="term" value="F:protein-membrane adaptor activity"/>
    <property type="evidence" value="ECO:0007669"/>
    <property type="project" value="TreeGrafter"/>
</dbReference>
<dbReference type="PANTHER" id="PTHR12911">
    <property type="entry name" value="SAD1/UNC-84-LIKE PROTEIN-RELATED"/>
    <property type="match status" value="1"/>
</dbReference>
<feature type="compositionally biased region" description="Basic residues" evidence="5">
    <location>
        <begin position="37"/>
        <end position="47"/>
    </location>
</feature>
<feature type="compositionally biased region" description="Basic and acidic residues" evidence="5">
    <location>
        <begin position="22"/>
        <end position="36"/>
    </location>
</feature>
<sequence length="1050" mass="118148">MSDYQIETRRRSRSKTPFLRSNCDHENCEHAGEEGHTHHHQHQKKKALNVQTILEETVEVKSSSAISPEKQTQKTKTSDYSSEDTSPESKTKKSITNIIEESSKNSKQMSSSSTNRTTTTTTSTTVVTKSKRLAGGSSSVGGAATSTPKAIQNYLQESFASQFTGGGGPEAAAQRFKEITQNVLNAEFERSQQSSKAAAGAAGSNNSSINKSYSQILSNSNGDLSDHIAYLEYKRAGEYWNTTPKTDYTYSEHSPYRRELAPGIVAMPNMSRTGLKNHNDRINYMIQRDPAQEEYIRRRYEASRYAQNRRATEKLAYDSGDEIDFQLDSYRKRQNNKYLQEQQESWYMRIITTILTTITNAWATISGEGGDIGTGGGVAAGYNSSLYRTNYGQEKRGFFGFILHGISSSITRLFRYIYLLISYVLCLDTWLLQSRSADNNGKKRGLLLILILAPLLLLGAWWWLQDDENRLYYVERAQAVVPLSLLASWQSALYATGSSLRGYFLQLPDNVRSSFNQYYSSYIAAGDAAAGSGAGEEHIHNIEQRLQKALTAEEYENILNHVNSYVQQLIDLKLEKQQHEQTSRAEQLSPTQIHLIVQLLRENLERFALEQQALRGASVRLAELNESDVLRLAELVRAQLETSGWAERPVPLSNENLIKIKRLIGEHFELHAHEHYTLRLEQVDLDALLLRILSAPQLAKYVDTRIGAAFESKRGQILETEKAREGSGNTETHSEQQRLINELNNEIAFIKLALSDRLSENDGLHQSISKLKVTQDDLLKRLQDHELATDKRFSGLLSEIESKLAALKDDNFKLLNQQIKLSLVEILGFKERTPAGATLEDIDLQNWVRSMFVAKDYLEERLLALNKGTDNKIRDEIDRSGMLLMRDISERLKHEILVAVEAKHNESLLAVKGQINSALSENEVQKIVKSVLAIYDADKTGLVDFALESAGGQILSTRCTENYQTKSAQISIFGIPLWYPTNTPRIAISPQVQPGECWAFQGFPGFLVLKLNSLVYVTGFTLEHIPRSLSPNGRIDSAPRNFTVWVSVLC</sequence>
<dbReference type="PROSITE" id="PS51469">
    <property type="entry name" value="SUN"/>
    <property type="match status" value="1"/>
</dbReference>
<organism evidence="8 9">
    <name type="scientific">Ceratitis capitata</name>
    <name type="common">Mediterranean fruit fly</name>
    <name type="synonym">Tephritis capitata</name>
    <dbReference type="NCBI Taxonomy" id="7213"/>
    <lineage>
        <taxon>Eukaryota</taxon>
        <taxon>Metazoa</taxon>
        <taxon>Ecdysozoa</taxon>
        <taxon>Arthropoda</taxon>
        <taxon>Hexapoda</taxon>
        <taxon>Insecta</taxon>
        <taxon>Pterygota</taxon>
        <taxon>Neoptera</taxon>
        <taxon>Endopterygota</taxon>
        <taxon>Diptera</taxon>
        <taxon>Brachycera</taxon>
        <taxon>Muscomorpha</taxon>
        <taxon>Tephritoidea</taxon>
        <taxon>Tephritidae</taxon>
        <taxon>Ceratitis</taxon>
        <taxon>Ceratitis</taxon>
    </lineage>
</organism>
<comment type="caution">
    <text evidence="8">The sequence shown here is derived from an EMBL/GenBank/DDBJ whole genome shotgun (WGS) entry which is preliminary data.</text>
</comment>
<feature type="transmembrane region" description="Helical" evidence="6">
    <location>
        <begin position="445"/>
        <end position="464"/>
    </location>
</feature>
<feature type="compositionally biased region" description="Low complexity" evidence="5">
    <location>
        <begin position="105"/>
        <end position="145"/>
    </location>
</feature>
<evidence type="ECO:0000313" key="9">
    <source>
        <dbReference type="Proteomes" id="UP000606786"/>
    </source>
</evidence>
<dbReference type="Pfam" id="PF07738">
    <property type="entry name" value="Sad1_UNC"/>
    <property type="match status" value="1"/>
</dbReference>
<dbReference type="Proteomes" id="UP000606786">
    <property type="component" value="Unassembled WGS sequence"/>
</dbReference>
<dbReference type="Gene3D" id="2.60.120.260">
    <property type="entry name" value="Galactose-binding domain-like"/>
    <property type="match status" value="1"/>
</dbReference>
<feature type="transmembrane region" description="Helical" evidence="6">
    <location>
        <begin position="413"/>
        <end position="433"/>
    </location>
</feature>
<accession>A0A811VG32</accession>
<evidence type="ECO:0000256" key="6">
    <source>
        <dbReference type="SAM" id="Phobius"/>
    </source>
</evidence>
<dbReference type="EMBL" id="CAJHJT010000056">
    <property type="protein sequence ID" value="CAD7013112.1"/>
    <property type="molecule type" value="Genomic_DNA"/>
</dbReference>
<dbReference type="OrthoDB" id="342281at2759"/>
<keyword evidence="3 6" id="KW-1133">Transmembrane helix</keyword>
<gene>
    <name evidence="8" type="ORF">CCAP1982_LOCUS21185</name>
</gene>
<dbReference type="AlphaFoldDB" id="A0A811VG32"/>
<dbReference type="InterPro" id="IPR012919">
    <property type="entry name" value="SUN_dom"/>
</dbReference>
<reference evidence="8" key="1">
    <citation type="submission" date="2020-11" db="EMBL/GenBank/DDBJ databases">
        <authorList>
            <person name="Whitehead M."/>
        </authorList>
    </citation>
    <scope>NUCLEOTIDE SEQUENCE</scope>
    <source>
        <strain evidence="8">EGII</strain>
    </source>
</reference>
<evidence type="ECO:0000256" key="3">
    <source>
        <dbReference type="ARBA" id="ARBA00022989"/>
    </source>
</evidence>
<evidence type="ECO:0000256" key="2">
    <source>
        <dbReference type="ARBA" id="ARBA00022692"/>
    </source>
</evidence>
<feature type="domain" description="SUN" evidence="7">
    <location>
        <begin position="951"/>
        <end position="1050"/>
    </location>
</feature>
<evidence type="ECO:0000259" key="7">
    <source>
        <dbReference type="PROSITE" id="PS51469"/>
    </source>
</evidence>
<dbReference type="InterPro" id="IPR045119">
    <property type="entry name" value="SUN1-5"/>
</dbReference>
<protein>
    <submittedName>
        <fullName evidence="8">(Mediterranean fruit fly) hypothetical protein</fullName>
    </submittedName>
</protein>
<keyword evidence="9" id="KW-1185">Reference proteome</keyword>
<keyword evidence="4 6" id="KW-0472">Membrane</keyword>
<feature type="compositionally biased region" description="Polar residues" evidence="5">
    <location>
        <begin position="49"/>
        <end position="80"/>
    </location>
</feature>
<evidence type="ECO:0000256" key="4">
    <source>
        <dbReference type="ARBA" id="ARBA00023136"/>
    </source>
</evidence>
<dbReference type="PANTHER" id="PTHR12911:SF8">
    <property type="entry name" value="KLAROID PROTEIN-RELATED"/>
    <property type="match status" value="1"/>
</dbReference>